<evidence type="ECO:0000256" key="1">
    <source>
        <dbReference type="ARBA" id="ARBA00004514"/>
    </source>
</evidence>
<evidence type="ECO:0000313" key="6">
    <source>
        <dbReference type="EMBL" id="SLM52841.1"/>
    </source>
</evidence>
<sequence length="120" mass="13639">MYNRNKQNVYLQNQVMTATPKKLIILLYDGCIKFINLAERAILDNKMENAHVNLIKAQNIVMELKGTLNFEDGAAIAEELDTIYGHLNTALIKANIDKDADQVKKCCLIMQDLRASWVEV</sequence>
<dbReference type="GO" id="GO:0071973">
    <property type="term" value="P:bacterial-type flagellum-dependent cell motility"/>
    <property type="evidence" value="ECO:0007669"/>
    <property type="project" value="TreeGrafter"/>
</dbReference>
<dbReference type="Pfam" id="PF02561">
    <property type="entry name" value="FliS"/>
    <property type="match status" value="1"/>
</dbReference>
<dbReference type="Proteomes" id="UP000195985">
    <property type="component" value="Unassembled WGS sequence"/>
</dbReference>
<dbReference type="PIRSF" id="PIRSF039090">
    <property type="entry name" value="Flis"/>
    <property type="match status" value="1"/>
</dbReference>
<dbReference type="CDD" id="cd16098">
    <property type="entry name" value="FliS"/>
    <property type="match status" value="1"/>
</dbReference>
<evidence type="ECO:0000256" key="2">
    <source>
        <dbReference type="ARBA" id="ARBA00008787"/>
    </source>
</evidence>
<keyword evidence="6" id="KW-0969">Cilium</keyword>
<dbReference type="PANTHER" id="PTHR34773">
    <property type="entry name" value="FLAGELLAR SECRETION CHAPERONE FLIS"/>
    <property type="match status" value="1"/>
</dbReference>
<gene>
    <name evidence="6" type="ORF">TPAS_2549</name>
</gene>
<comment type="similarity">
    <text evidence="2">Belongs to the FliS family.</text>
</comment>
<reference evidence="7" key="1">
    <citation type="submission" date="2016-04" db="EMBL/GenBank/DDBJ databases">
        <authorList>
            <person name="Strepis N."/>
        </authorList>
    </citation>
    <scope>NUCLEOTIDE SEQUENCE [LARGE SCALE GENOMIC DNA]</scope>
</reference>
<name>A0A1W1IIM5_9LACT</name>
<keyword evidence="3" id="KW-0963">Cytoplasm</keyword>
<keyword evidence="7" id="KW-1185">Reference proteome</keyword>
<evidence type="ECO:0000256" key="5">
    <source>
        <dbReference type="ARBA" id="ARBA00023186"/>
    </source>
</evidence>
<comment type="subcellular location">
    <subcellularLocation>
        <location evidence="1">Cytoplasm</location>
        <location evidence="1">Cytosol</location>
    </subcellularLocation>
</comment>
<dbReference type="OrthoDB" id="1524959at2"/>
<dbReference type="Gene3D" id="1.20.120.340">
    <property type="entry name" value="Flagellar protein FliS"/>
    <property type="match status" value="1"/>
</dbReference>
<keyword evidence="6" id="KW-0966">Cell projection</keyword>
<organism evidence="6 7">
    <name type="scientific">Trichococcus pasteurii</name>
    <dbReference type="NCBI Taxonomy" id="43064"/>
    <lineage>
        <taxon>Bacteria</taxon>
        <taxon>Bacillati</taxon>
        <taxon>Bacillota</taxon>
        <taxon>Bacilli</taxon>
        <taxon>Lactobacillales</taxon>
        <taxon>Carnobacteriaceae</taxon>
        <taxon>Trichococcus</taxon>
    </lineage>
</organism>
<dbReference type="SUPFAM" id="SSF101116">
    <property type="entry name" value="Flagellar export chaperone FliS"/>
    <property type="match status" value="1"/>
</dbReference>
<dbReference type="STRING" id="43064.SAMN04488086_11090"/>
<dbReference type="AlphaFoldDB" id="A0A1W1IIM5"/>
<keyword evidence="5" id="KW-0143">Chaperone</keyword>
<evidence type="ECO:0000313" key="7">
    <source>
        <dbReference type="Proteomes" id="UP000195985"/>
    </source>
</evidence>
<dbReference type="InterPro" id="IPR036584">
    <property type="entry name" value="FliS_sf"/>
</dbReference>
<keyword evidence="4" id="KW-1005">Bacterial flagellum biogenesis</keyword>
<dbReference type="NCBIfam" id="TIGR00208">
    <property type="entry name" value="fliS"/>
    <property type="match status" value="1"/>
</dbReference>
<dbReference type="GO" id="GO:0044780">
    <property type="term" value="P:bacterial-type flagellum assembly"/>
    <property type="evidence" value="ECO:0007669"/>
    <property type="project" value="InterPro"/>
</dbReference>
<dbReference type="EMBL" id="FWEY01000009">
    <property type="protein sequence ID" value="SLM52841.1"/>
    <property type="molecule type" value="Genomic_DNA"/>
</dbReference>
<proteinExistence type="inferred from homology"/>
<dbReference type="GO" id="GO:0005829">
    <property type="term" value="C:cytosol"/>
    <property type="evidence" value="ECO:0007669"/>
    <property type="project" value="UniProtKB-SubCell"/>
</dbReference>
<dbReference type="PANTHER" id="PTHR34773:SF1">
    <property type="entry name" value="FLAGELLAR SECRETION CHAPERONE FLIS"/>
    <property type="match status" value="1"/>
</dbReference>
<dbReference type="InterPro" id="IPR003713">
    <property type="entry name" value="FliS"/>
</dbReference>
<protein>
    <submittedName>
        <fullName evidence="6">Flagellar protein flis</fullName>
    </submittedName>
</protein>
<dbReference type="RefSeq" id="WP_086943583.1">
    <property type="nucleotide sequence ID" value="NZ_FONM01000010.1"/>
</dbReference>
<accession>A0A1W1IIM5</accession>
<evidence type="ECO:0000256" key="4">
    <source>
        <dbReference type="ARBA" id="ARBA00022795"/>
    </source>
</evidence>
<keyword evidence="6" id="KW-0282">Flagellum</keyword>
<evidence type="ECO:0000256" key="3">
    <source>
        <dbReference type="ARBA" id="ARBA00022490"/>
    </source>
</evidence>